<sequence>DNSGVLKYVRCEFAGIEYSTDNEINAITFGSVGSGTTVDYVQVSYSGDDSYEWFGGSVNCKHLVALGTWDDDFDTDNGFSGKLQFLAALRNPKIGDKSAS</sequence>
<dbReference type="PANTHER" id="PTHR41339:SF1">
    <property type="entry name" value="SECRETED PROTEIN"/>
    <property type="match status" value="1"/>
</dbReference>
<dbReference type="EMBL" id="JABWDJ010000674">
    <property type="protein sequence ID" value="NVB76620.1"/>
    <property type="molecule type" value="Genomic_DNA"/>
</dbReference>
<feature type="non-terminal residue" evidence="1">
    <location>
        <position position="100"/>
    </location>
</feature>
<dbReference type="AlphaFoldDB" id="A0A7Y6PIU7"/>
<dbReference type="PANTHER" id="PTHR41339">
    <property type="entry name" value="LIPL48"/>
    <property type="match status" value="1"/>
</dbReference>
<comment type="caution">
    <text evidence="1">The sequence shown here is derived from an EMBL/GenBank/DDBJ whole genome shotgun (WGS) entry which is preliminary data.</text>
</comment>
<reference evidence="1 2" key="1">
    <citation type="submission" date="2020-04" db="EMBL/GenBank/DDBJ databases">
        <authorList>
            <person name="Pieper L."/>
        </authorList>
    </citation>
    <scope>NUCLEOTIDE SEQUENCE [LARGE SCALE GENOMIC DNA]</scope>
    <source>
        <strain evidence="1 2">B33</strain>
    </source>
</reference>
<accession>A0A7Y6PIU7</accession>
<reference evidence="1 2" key="2">
    <citation type="submission" date="2020-07" db="EMBL/GenBank/DDBJ databases">
        <title>Bacterial metabolism rescues the inhibition of intestinal drug absorption by food and drug additives.</title>
        <authorList>
            <person name="Zou L."/>
            <person name="Spanogiannopoulos P."/>
            <person name="Chien H.-C."/>
            <person name="Pieper L.M."/>
            <person name="Cai W."/>
            <person name="Khuri N."/>
            <person name="Pottel J."/>
            <person name="Vora B."/>
            <person name="Ni Z."/>
            <person name="Tsakalozou E."/>
            <person name="Zhang W."/>
            <person name="Shoichet B.K."/>
            <person name="Giacomini K.M."/>
            <person name="Turnbaugh P.J."/>
        </authorList>
    </citation>
    <scope>NUCLEOTIDE SEQUENCE [LARGE SCALE GENOMIC DNA]</scope>
    <source>
        <strain evidence="1 2">B33</strain>
    </source>
</reference>
<evidence type="ECO:0000313" key="1">
    <source>
        <dbReference type="EMBL" id="NVB76620.1"/>
    </source>
</evidence>
<dbReference type="Proteomes" id="UP000524321">
    <property type="component" value="Unassembled WGS sequence"/>
</dbReference>
<feature type="non-terminal residue" evidence="1">
    <location>
        <position position="1"/>
    </location>
</feature>
<gene>
    <name evidence="1" type="ORF">HUV05_24610</name>
</gene>
<protein>
    <submittedName>
        <fullName evidence="1">Uncharacterized protein</fullName>
    </submittedName>
</protein>
<evidence type="ECO:0000313" key="2">
    <source>
        <dbReference type="Proteomes" id="UP000524321"/>
    </source>
</evidence>
<proteinExistence type="predicted"/>
<name>A0A7Y6PIU7_PHOVU</name>
<organism evidence="1 2">
    <name type="scientific">Phocaeicola vulgatus</name>
    <name type="common">Bacteroides vulgatus</name>
    <dbReference type="NCBI Taxonomy" id="821"/>
    <lineage>
        <taxon>Bacteria</taxon>
        <taxon>Pseudomonadati</taxon>
        <taxon>Bacteroidota</taxon>
        <taxon>Bacteroidia</taxon>
        <taxon>Bacteroidales</taxon>
        <taxon>Bacteroidaceae</taxon>
        <taxon>Phocaeicola</taxon>
    </lineage>
</organism>